<dbReference type="Proteomes" id="UP000030428">
    <property type="component" value="Unassembled WGS sequence"/>
</dbReference>
<name>A0A4E0QNY5_9GAMM</name>
<keyword evidence="3" id="KW-1185">Reference proteome</keyword>
<evidence type="ECO:0000313" key="3">
    <source>
        <dbReference type="Proteomes" id="UP000030428"/>
    </source>
</evidence>
<dbReference type="AlphaFoldDB" id="A0A4E0QNY5"/>
<feature type="coiled-coil region" evidence="1">
    <location>
        <begin position="44"/>
        <end position="74"/>
    </location>
</feature>
<evidence type="ECO:0000313" key="2">
    <source>
        <dbReference type="EMBL" id="TGO02548.1"/>
    </source>
</evidence>
<organism evidence="2 3">
    <name type="scientific">Candidatus Thiomargarita nelsonii</name>
    <dbReference type="NCBI Taxonomy" id="1003181"/>
    <lineage>
        <taxon>Bacteria</taxon>
        <taxon>Pseudomonadati</taxon>
        <taxon>Pseudomonadota</taxon>
        <taxon>Gammaproteobacteria</taxon>
        <taxon>Thiotrichales</taxon>
        <taxon>Thiotrichaceae</taxon>
        <taxon>Thiomargarita</taxon>
    </lineage>
</organism>
<keyword evidence="1" id="KW-0175">Coiled coil</keyword>
<reference evidence="2 3" key="1">
    <citation type="journal article" date="2016" name="Front. Microbiol.">
        <title>Single-Cell (Meta-)Genomics of a Dimorphic Candidatus Thiomargarita nelsonii Reveals Genomic Plasticity.</title>
        <authorList>
            <person name="Flood B.E."/>
            <person name="Fliss P."/>
            <person name="Jones D.S."/>
            <person name="Dick G.J."/>
            <person name="Jain S."/>
            <person name="Kaster A.K."/>
            <person name="Winkel M."/>
            <person name="Mussmann M."/>
            <person name="Bailey J."/>
        </authorList>
    </citation>
    <scope>NUCLEOTIDE SEQUENCE [LARGE SCALE GENOMIC DNA]</scope>
    <source>
        <strain evidence="2">Hydrate Ridge</strain>
    </source>
</reference>
<protein>
    <submittedName>
        <fullName evidence="2">Uncharacterized protein</fullName>
    </submittedName>
</protein>
<sequence length="626" mass="71344">MKQRHKGWHRLLIIIGVLFISLQVFAEETSRAELGEVVLSWEEMKKMLSEIETLKQDIKRLKDEQAKAKKKKKEPLPVAYSITESHFSGEVKGKYAQFSAKFSVQILKEGWVKIPFFQNDVGIEAITGEQQFVRDHQGYYLLAKGPKTLTFQITFRVPIQVKELTYSLSFIPPRAVINHISLRIPEKGVNVVQMTSHSQLIQEDEVTTIESVLSERDPLKLSWKVEKDSSINRKSQAIVHSLASVNKSDIFVLSSIILKHVTSLEKIAFRLPLNVEILNVTSLHIEQWSTEKLADAQVIKIAGQSEPELKIELSYRLRLSALPAELAMPTVAIIGTDRLEGFLGVEAVGNIEVNSKPVKNGVLIPAKNLPKLLWQKASNPLLYGYQFYGNTFNPLLNIRGFQEIQTVVANVDLVEGVTHRTIEGKSITRLLYFIRNNDRQFLTLTLPKNSRIWQAFLNGKPVKPAQKDSGEILIPMKKSSSQGGELESFSIEIGYITEVNKLTLKGDIQNQLPAIDIPISYLRWTLYLPEYYEYSKFEGLLKQVSQFSKTDKKHQTQINIPTQGQQFMFEKHLIVDGRPYVRGKYGQFLGDDIFLSLPSQTFAKEDKEVYQYNRRAMPSQQVTPNR</sequence>
<evidence type="ECO:0000256" key="1">
    <source>
        <dbReference type="SAM" id="Coils"/>
    </source>
</evidence>
<gene>
    <name evidence="2" type="ORF">PN36_23295</name>
</gene>
<dbReference type="EMBL" id="JSZA02000113">
    <property type="protein sequence ID" value="TGO02548.1"/>
    <property type="molecule type" value="Genomic_DNA"/>
</dbReference>
<proteinExistence type="predicted"/>
<accession>A0A4E0QNY5</accession>
<comment type="caution">
    <text evidence="2">The sequence shown here is derived from an EMBL/GenBank/DDBJ whole genome shotgun (WGS) entry which is preliminary data.</text>
</comment>